<name>A0A2H0TQJ0_9BACT</name>
<dbReference type="CDD" id="cd23081">
    <property type="entry name" value="cpPDZ_EcRseP-like"/>
    <property type="match status" value="1"/>
</dbReference>
<evidence type="ECO:0000256" key="1">
    <source>
        <dbReference type="ARBA" id="ARBA00001947"/>
    </source>
</evidence>
<evidence type="ECO:0000256" key="4">
    <source>
        <dbReference type="ARBA" id="ARBA00022670"/>
    </source>
</evidence>
<feature type="transmembrane region" description="Helical" evidence="11">
    <location>
        <begin position="318"/>
        <end position="338"/>
    </location>
</feature>
<dbReference type="InterPro" id="IPR008915">
    <property type="entry name" value="Peptidase_M50"/>
</dbReference>
<keyword evidence="7 11" id="KW-0862">Zinc</keyword>
<keyword evidence="10 11" id="KW-0472">Membrane</keyword>
<dbReference type="GO" id="GO:0004222">
    <property type="term" value="F:metalloendopeptidase activity"/>
    <property type="evidence" value="ECO:0007669"/>
    <property type="project" value="InterPro"/>
</dbReference>
<dbReference type="AlphaFoldDB" id="A0A2H0TQJ0"/>
<feature type="domain" description="PDZ" evidence="12">
    <location>
        <begin position="142"/>
        <end position="211"/>
    </location>
</feature>
<keyword evidence="6 11" id="KW-0378">Hydrolase</keyword>
<feature type="transmembrane region" description="Helical" evidence="11">
    <location>
        <begin position="366"/>
        <end position="384"/>
    </location>
</feature>
<evidence type="ECO:0000256" key="7">
    <source>
        <dbReference type="ARBA" id="ARBA00022833"/>
    </source>
</evidence>
<reference evidence="14" key="1">
    <citation type="submission" date="2017-09" db="EMBL/GenBank/DDBJ databases">
        <title>Depth-based differentiation of microbial function through sediment-hosted aquifers and enrichment of novel symbionts in the deep terrestrial subsurface.</title>
        <authorList>
            <person name="Probst A.J."/>
            <person name="Ladd B."/>
            <person name="Jarett J.K."/>
            <person name="Geller-Mcgrath D.E."/>
            <person name="Sieber C.M.K."/>
            <person name="Emerson J.B."/>
            <person name="Anantharaman K."/>
            <person name="Thomas B.C."/>
            <person name="Malmstrom R."/>
            <person name="Stieglmeier M."/>
            <person name="Klingl A."/>
            <person name="Woyke T."/>
            <person name="Ryan C.M."/>
            <person name="Banfield J.F."/>
        </authorList>
    </citation>
    <scope>NUCLEOTIDE SEQUENCE [LARGE SCALE GENOMIC DNA]</scope>
</reference>
<dbReference type="EMBL" id="PFCB01000021">
    <property type="protein sequence ID" value="PIR74443.1"/>
    <property type="molecule type" value="Genomic_DNA"/>
</dbReference>
<evidence type="ECO:0000256" key="2">
    <source>
        <dbReference type="ARBA" id="ARBA00004141"/>
    </source>
</evidence>
<evidence type="ECO:0000256" key="11">
    <source>
        <dbReference type="RuleBase" id="RU362031"/>
    </source>
</evidence>
<dbReference type="InterPro" id="IPR001478">
    <property type="entry name" value="PDZ"/>
</dbReference>
<keyword evidence="9 11" id="KW-0482">Metalloprotease</keyword>
<dbReference type="InterPro" id="IPR036034">
    <property type="entry name" value="PDZ_sf"/>
</dbReference>
<dbReference type="GO" id="GO:0006508">
    <property type="term" value="P:proteolysis"/>
    <property type="evidence" value="ECO:0007669"/>
    <property type="project" value="UniProtKB-KW"/>
</dbReference>
<comment type="caution">
    <text evidence="13">The sequence shown here is derived from an EMBL/GenBank/DDBJ whole genome shotgun (WGS) entry which is preliminary data.</text>
</comment>
<evidence type="ECO:0000256" key="3">
    <source>
        <dbReference type="ARBA" id="ARBA00007931"/>
    </source>
</evidence>
<evidence type="ECO:0000313" key="14">
    <source>
        <dbReference type="Proteomes" id="UP000230154"/>
    </source>
</evidence>
<dbReference type="PROSITE" id="PS50106">
    <property type="entry name" value="PDZ"/>
    <property type="match status" value="1"/>
</dbReference>
<organism evidence="13 14">
    <name type="scientific">Candidatus Magasanikbacteria bacterium CG10_big_fil_rev_8_21_14_0_10_47_10</name>
    <dbReference type="NCBI Taxonomy" id="1974652"/>
    <lineage>
        <taxon>Bacteria</taxon>
        <taxon>Candidatus Magasanikiibacteriota</taxon>
    </lineage>
</organism>
<evidence type="ECO:0000256" key="5">
    <source>
        <dbReference type="ARBA" id="ARBA00022692"/>
    </source>
</evidence>
<keyword evidence="11" id="KW-0479">Metal-binding</keyword>
<keyword evidence="8 11" id="KW-1133">Transmembrane helix</keyword>
<dbReference type="Gene3D" id="2.30.42.10">
    <property type="match status" value="1"/>
</dbReference>
<comment type="cofactor">
    <cofactor evidence="1 11">
        <name>Zn(2+)</name>
        <dbReference type="ChEBI" id="CHEBI:29105"/>
    </cofactor>
</comment>
<comment type="similarity">
    <text evidence="3 11">Belongs to the peptidase M50B family.</text>
</comment>
<comment type="subcellular location">
    <subcellularLocation>
        <location evidence="2">Membrane</location>
        <topology evidence="2">Multi-pass membrane protein</topology>
    </subcellularLocation>
</comment>
<dbReference type="GO" id="GO:0046872">
    <property type="term" value="F:metal ion binding"/>
    <property type="evidence" value="ECO:0007669"/>
    <property type="project" value="UniProtKB-KW"/>
</dbReference>
<dbReference type="Pfam" id="PF02163">
    <property type="entry name" value="Peptidase_M50"/>
    <property type="match status" value="2"/>
</dbReference>
<dbReference type="SMART" id="SM00228">
    <property type="entry name" value="PDZ"/>
    <property type="match status" value="1"/>
</dbReference>
<dbReference type="SUPFAM" id="SSF50156">
    <property type="entry name" value="PDZ domain-like"/>
    <property type="match status" value="1"/>
</dbReference>
<keyword evidence="5 11" id="KW-0812">Transmembrane</keyword>
<keyword evidence="4 13" id="KW-0645">Protease</keyword>
<evidence type="ECO:0000256" key="6">
    <source>
        <dbReference type="ARBA" id="ARBA00022801"/>
    </source>
</evidence>
<dbReference type="EC" id="3.4.24.-" evidence="11"/>
<gene>
    <name evidence="13" type="primary">rseP</name>
    <name evidence="13" type="ORF">COU35_02580</name>
</gene>
<sequence>MGTVILFILVLSVLVLAHEWGHFFVARKSGMKVHEFGIGFPPRAFGIYKDPKTKKWVFVKGKGKSSLSETVGGEDRKNPDEFPATLYSFNWLPLGGFVKIKGENGEEAHDTDSFMFQKAWKKVLVLVAGVTMNFLLAAVLLGIGLGIGLPTDVSQGVDEGAIFVQEPAVLVQQVVPDSPAQHAGLEVGDKILSVNGQPLLQSSDAVQAIRDNKDAEMILSIERGAELLDVPVTAAILENGEVYQLGVLLADAAIIRYPWHIALLKGFGAAAISLINIFIAFFYLIKGLITGQGLAFDVAGPVGIANIIGQSARLGIEYLINVTAMISLSLAAINILPIPALDGGRLLFVLIERGTGRPVPMKYEQAAHTIGFMALLALIAVVTFRDIVGLM</sequence>
<proteinExistence type="inferred from homology"/>
<feature type="transmembrane region" description="Helical" evidence="11">
    <location>
        <begin position="266"/>
        <end position="285"/>
    </location>
</feature>
<evidence type="ECO:0000256" key="9">
    <source>
        <dbReference type="ARBA" id="ARBA00023049"/>
    </source>
</evidence>
<evidence type="ECO:0000256" key="10">
    <source>
        <dbReference type="ARBA" id="ARBA00023136"/>
    </source>
</evidence>
<dbReference type="PANTHER" id="PTHR42837:SF2">
    <property type="entry name" value="MEMBRANE METALLOPROTEASE ARASP2, CHLOROPLASTIC-RELATED"/>
    <property type="match status" value="1"/>
</dbReference>
<feature type="transmembrane region" description="Helical" evidence="11">
    <location>
        <begin position="123"/>
        <end position="147"/>
    </location>
</feature>
<dbReference type="CDD" id="cd06163">
    <property type="entry name" value="S2P-M50_PDZ_RseP-like"/>
    <property type="match status" value="1"/>
</dbReference>
<protein>
    <recommendedName>
        <fullName evidence="11">Zinc metalloprotease</fullName>
        <ecNumber evidence="11">3.4.24.-</ecNumber>
    </recommendedName>
</protein>
<dbReference type="Proteomes" id="UP000230154">
    <property type="component" value="Unassembled WGS sequence"/>
</dbReference>
<dbReference type="InterPro" id="IPR041489">
    <property type="entry name" value="PDZ_6"/>
</dbReference>
<feature type="transmembrane region" description="Helical" evidence="11">
    <location>
        <begin position="6"/>
        <end position="25"/>
    </location>
</feature>
<dbReference type="GO" id="GO:0016020">
    <property type="term" value="C:membrane"/>
    <property type="evidence" value="ECO:0007669"/>
    <property type="project" value="UniProtKB-SubCell"/>
</dbReference>
<dbReference type="NCBIfam" id="TIGR00054">
    <property type="entry name" value="RIP metalloprotease RseP"/>
    <property type="match status" value="1"/>
</dbReference>
<dbReference type="Pfam" id="PF17820">
    <property type="entry name" value="PDZ_6"/>
    <property type="match status" value="1"/>
</dbReference>
<dbReference type="InterPro" id="IPR004387">
    <property type="entry name" value="Pept_M50_Zn"/>
</dbReference>
<dbReference type="PANTHER" id="PTHR42837">
    <property type="entry name" value="REGULATOR OF SIGMA-E PROTEASE RSEP"/>
    <property type="match status" value="1"/>
</dbReference>
<evidence type="ECO:0000256" key="8">
    <source>
        <dbReference type="ARBA" id="ARBA00022989"/>
    </source>
</evidence>
<evidence type="ECO:0000313" key="13">
    <source>
        <dbReference type="EMBL" id="PIR74443.1"/>
    </source>
</evidence>
<evidence type="ECO:0000259" key="12">
    <source>
        <dbReference type="PROSITE" id="PS50106"/>
    </source>
</evidence>
<accession>A0A2H0TQJ0</accession>